<comment type="caution">
    <text evidence="4">The sequence shown here is derived from an EMBL/GenBank/DDBJ whole genome shotgun (WGS) entry which is preliminary data.</text>
</comment>
<organism evidence="4 5">
    <name type="scientific">Prosthecodimorpha hirschii</name>
    <dbReference type="NCBI Taxonomy" id="665126"/>
    <lineage>
        <taxon>Bacteria</taxon>
        <taxon>Pseudomonadati</taxon>
        <taxon>Pseudomonadota</taxon>
        <taxon>Alphaproteobacteria</taxon>
        <taxon>Hyphomicrobiales</taxon>
        <taxon>Ancalomicrobiaceae</taxon>
        <taxon>Prosthecodimorpha</taxon>
    </lineage>
</organism>
<dbReference type="RefSeq" id="WP_054361032.1">
    <property type="nucleotide sequence ID" value="NZ_LJYW01000001.1"/>
</dbReference>
<evidence type="ECO:0000256" key="1">
    <source>
        <dbReference type="ARBA" id="ARBA00022723"/>
    </source>
</evidence>
<feature type="domain" description="Sulfatase N-terminal" evidence="3">
    <location>
        <begin position="2"/>
        <end position="372"/>
    </location>
</feature>
<name>A0A0P6VVA4_9HYPH</name>
<reference evidence="4 5" key="1">
    <citation type="submission" date="2015-09" db="EMBL/GenBank/DDBJ databases">
        <authorList>
            <person name="Jackson K.R."/>
            <person name="Lunt B.L."/>
            <person name="Fisher J.N.B."/>
            <person name="Gardner A.V."/>
            <person name="Bailey M.E."/>
            <person name="Deus L.M."/>
            <person name="Earl A.S."/>
            <person name="Gibby P.D."/>
            <person name="Hartmann K.A."/>
            <person name="Liu J.E."/>
            <person name="Manci A.M."/>
            <person name="Nielsen D.A."/>
            <person name="Solomon M.B."/>
            <person name="Breakwell D.P."/>
            <person name="Burnett S.H."/>
            <person name="Grose J.H."/>
        </authorList>
    </citation>
    <scope>NUCLEOTIDE SEQUENCE [LARGE SCALE GENOMIC DNA]</scope>
    <source>
        <strain evidence="4 5">16</strain>
    </source>
</reference>
<dbReference type="SUPFAM" id="SSF53649">
    <property type="entry name" value="Alkaline phosphatase-like"/>
    <property type="match status" value="1"/>
</dbReference>
<keyword evidence="5" id="KW-1185">Reference proteome</keyword>
<dbReference type="AlphaFoldDB" id="A0A0P6VVA4"/>
<evidence type="ECO:0000259" key="3">
    <source>
        <dbReference type="Pfam" id="PF00884"/>
    </source>
</evidence>
<evidence type="ECO:0000313" key="4">
    <source>
        <dbReference type="EMBL" id="KPL54866.1"/>
    </source>
</evidence>
<gene>
    <name evidence="4" type="ORF">ABB55_23780</name>
</gene>
<dbReference type="GO" id="GO:0005737">
    <property type="term" value="C:cytoplasm"/>
    <property type="evidence" value="ECO:0007669"/>
    <property type="project" value="TreeGrafter"/>
</dbReference>
<proteinExistence type="predicted"/>
<protein>
    <submittedName>
        <fullName evidence="4">Phosphonate monoester hydrolase</fullName>
    </submittedName>
</protein>
<dbReference type="InterPro" id="IPR017850">
    <property type="entry name" value="Alkaline_phosphatase_core_sf"/>
</dbReference>
<evidence type="ECO:0000313" key="5">
    <source>
        <dbReference type="Proteomes" id="UP000048984"/>
    </source>
</evidence>
<dbReference type="EMBL" id="LJYW01000001">
    <property type="protein sequence ID" value="KPL54866.1"/>
    <property type="molecule type" value="Genomic_DNA"/>
</dbReference>
<dbReference type="InterPro" id="IPR000917">
    <property type="entry name" value="Sulfatase_N"/>
</dbReference>
<dbReference type="CDD" id="cd16028">
    <property type="entry name" value="PMH"/>
    <property type="match status" value="1"/>
</dbReference>
<dbReference type="GO" id="GO:0046872">
    <property type="term" value="F:metal ion binding"/>
    <property type="evidence" value="ECO:0007669"/>
    <property type="project" value="UniProtKB-KW"/>
</dbReference>
<evidence type="ECO:0000256" key="2">
    <source>
        <dbReference type="ARBA" id="ARBA00022801"/>
    </source>
</evidence>
<dbReference type="GO" id="GO:0008484">
    <property type="term" value="F:sulfuric ester hydrolase activity"/>
    <property type="evidence" value="ECO:0007669"/>
    <property type="project" value="TreeGrafter"/>
</dbReference>
<keyword evidence="2 4" id="KW-0378">Hydrolase</keyword>
<dbReference type="Pfam" id="PF00884">
    <property type="entry name" value="Sulfatase"/>
    <property type="match status" value="1"/>
</dbReference>
<accession>A0A0P6VVA4</accession>
<reference evidence="4 5" key="2">
    <citation type="submission" date="2015-10" db="EMBL/GenBank/DDBJ databases">
        <title>Draft Genome Sequence of Prosthecomicrobium hirschii ATCC 27832.</title>
        <authorList>
            <person name="Daniel J."/>
            <person name="Givan S.A."/>
            <person name="Brun Y.V."/>
            <person name="Brown P.J."/>
        </authorList>
    </citation>
    <scope>NUCLEOTIDE SEQUENCE [LARGE SCALE GENOMIC DNA]</scope>
    <source>
        <strain evidence="4 5">16</strain>
    </source>
</reference>
<keyword evidence="1" id="KW-0479">Metal-binding</keyword>
<sequence>MRNVVFITADQWRADCVGAAGHPVVRTPNIDRLAAEGVRFARHFTQAAPCAPARACLYTGLYQMTNRVVRNGTPLDARHLTLAQAMRALGYDPTLFGYTDTGLDPRSTVPEDPWLRTYEGILPGMTVRTFLPEYPGPWLSWLAARGVDIPGSWQNVYMPADGEPALWGKPPRYGADETQTAFLVGEFERWVSEQRAPWFCHLSFLMPHPPFVVPEPYCSMYDPASGPAFARAAHFEVEAQKHPYLRYVQEALRKHERIYGPPGPTTDGSEADARQVRATYWGMVSEVDAQIGRIRSILEKAGQWDDTLFIVTSDHAEQLGDHHLWGKLGFYDQSYAVPLIIRDPGRRASAGRVVEDFTEAVDLMPTIVDLLGGAVPNHLDGRPLTAYLDGGAPAEPRREVHWEFDFRDGASQRPAKHLGIGFDDCALAVIRDERFKYVHFAGLPPLLFDIANDPAELVNLAEDPAYQSVRIAYAERMLAWRARHLDRRLSGIELTEAGPVDGRAE</sequence>
<dbReference type="PANTHER" id="PTHR45953">
    <property type="entry name" value="IDURONATE 2-SULFATASE"/>
    <property type="match status" value="1"/>
</dbReference>
<dbReference type="Gene3D" id="3.40.720.10">
    <property type="entry name" value="Alkaline Phosphatase, subunit A"/>
    <property type="match status" value="1"/>
</dbReference>
<dbReference type="PANTHER" id="PTHR45953:SF1">
    <property type="entry name" value="IDURONATE 2-SULFATASE"/>
    <property type="match status" value="1"/>
</dbReference>
<dbReference type="Proteomes" id="UP000048984">
    <property type="component" value="Unassembled WGS sequence"/>
</dbReference>
<dbReference type="STRING" id="665126.ABB55_23780"/>